<dbReference type="EMBL" id="FWXV01000012">
    <property type="protein sequence ID" value="SMD26020.1"/>
    <property type="molecule type" value="Genomic_DNA"/>
</dbReference>
<dbReference type="RefSeq" id="WP_084433805.1">
    <property type="nucleotide sequence ID" value="NZ_FWXV01000012.1"/>
</dbReference>
<proteinExistence type="predicted"/>
<dbReference type="Proteomes" id="UP000192674">
    <property type="component" value="Unassembled WGS sequence"/>
</dbReference>
<gene>
    <name evidence="1" type="ORF">SAMN05661093_09598</name>
</gene>
<evidence type="ECO:0000313" key="2">
    <source>
        <dbReference type="Proteomes" id="UP000192674"/>
    </source>
</evidence>
<reference evidence="1 2" key="1">
    <citation type="submission" date="2017-04" db="EMBL/GenBank/DDBJ databases">
        <authorList>
            <person name="Afonso C.L."/>
            <person name="Miller P.J."/>
            <person name="Scott M.A."/>
            <person name="Spackman E."/>
            <person name="Goraichik I."/>
            <person name="Dimitrov K.M."/>
            <person name="Suarez D.L."/>
            <person name="Swayne D.E."/>
        </authorList>
    </citation>
    <scope>NUCLEOTIDE SEQUENCE [LARGE SCALE GENOMIC DNA]</scope>
    <source>
        <strain evidence="1 2">DSM 43828</strain>
    </source>
</reference>
<name>A0A1Y5Y7Z5_KIBAR</name>
<keyword evidence="2" id="KW-1185">Reference proteome</keyword>
<dbReference type="AlphaFoldDB" id="A0A1Y5Y7Z5"/>
<protein>
    <submittedName>
        <fullName evidence="1">Uncharacterized protein</fullName>
    </submittedName>
</protein>
<evidence type="ECO:0000313" key="1">
    <source>
        <dbReference type="EMBL" id="SMD26020.1"/>
    </source>
</evidence>
<sequence length="95" mass="10909">MCATGLVQGVPFLPGDVQSRLFNERGNFMLYRRGTKIFPLMHNVDEVLGDLGVNIPKRVRAAHWLNPINPAAYRRITPWFCDDYPTRWRPIPGSL</sequence>
<organism evidence="1 2">
    <name type="scientific">Kibdelosporangium aridum</name>
    <dbReference type="NCBI Taxonomy" id="2030"/>
    <lineage>
        <taxon>Bacteria</taxon>
        <taxon>Bacillati</taxon>
        <taxon>Actinomycetota</taxon>
        <taxon>Actinomycetes</taxon>
        <taxon>Pseudonocardiales</taxon>
        <taxon>Pseudonocardiaceae</taxon>
        <taxon>Kibdelosporangium</taxon>
    </lineage>
</organism>
<accession>A0A1Y5Y7Z5</accession>